<sequence length="101" mass="10795">MGFKARGLMRGLVGGESDSERESSSDEDWGFGVEKKKTHRSATVVFDQPTVAVVAPGGGDSTKERSEDEDSGSSCDAVHALVHRQMVVAVGALVVIMKMLW</sequence>
<proteinExistence type="predicted"/>
<organism evidence="1 2">
    <name type="scientific">Camellia lanceoleosa</name>
    <dbReference type="NCBI Taxonomy" id="1840588"/>
    <lineage>
        <taxon>Eukaryota</taxon>
        <taxon>Viridiplantae</taxon>
        <taxon>Streptophyta</taxon>
        <taxon>Embryophyta</taxon>
        <taxon>Tracheophyta</taxon>
        <taxon>Spermatophyta</taxon>
        <taxon>Magnoliopsida</taxon>
        <taxon>eudicotyledons</taxon>
        <taxon>Gunneridae</taxon>
        <taxon>Pentapetalae</taxon>
        <taxon>asterids</taxon>
        <taxon>Ericales</taxon>
        <taxon>Theaceae</taxon>
        <taxon>Camellia</taxon>
    </lineage>
</organism>
<name>A0ACC0FS08_9ERIC</name>
<reference evidence="1 2" key="1">
    <citation type="journal article" date="2022" name="Plant J.">
        <title>Chromosome-level genome of Camellia lanceoleosa provides a valuable resource for understanding genome evolution and self-incompatibility.</title>
        <authorList>
            <person name="Gong W."/>
            <person name="Xiao S."/>
            <person name="Wang L."/>
            <person name="Liao Z."/>
            <person name="Chang Y."/>
            <person name="Mo W."/>
            <person name="Hu G."/>
            <person name="Li W."/>
            <person name="Zhao G."/>
            <person name="Zhu H."/>
            <person name="Hu X."/>
            <person name="Ji K."/>
            <person name="Xiang X."/>
            <person name="Song Q."/>
            <person name="Yuan D."/>
            <person name="Jin S."/>
            <person name="Zhang L."/>
        </authorList>
    </citation>
    <scope>NUCLEOTIDE SEQUENCE [LARGE SCALE GENOMIC DNA]</scope>
    <source>
        <strain evidence="1">SQ_2022a</strain>
    </source>
</reference>
<protein>
    <submittedName>
        <fullName evidence="1">Uncharacterized protein</fullName>
    </submittedName>
</protein>
<comment type="caution">
    <text evidence="1">The sequence shown here is derived from an EMBL/GenBank/DDBJ whole genome shotgun (WGS) entry which is preliminary data.</text>
</comment>
<evidence type="ECO:0000313" key="1">
    <source>
        <dbReference type="EMBL" id="KAI7991073.1"/>
    </source>
</evidence>
<evidence type="ECO:0000313" key="2">
    <source>
        <dbReference type="Proteomes" id="UP001060215"/>
    </source>
</evidence>
<dbReference type="Proteomes" id="UP001060215">
    <property type="component" value="Chromosome 13"/>
</dbReference>
<dbReference type="EMBL" id="CM045770">
    <property type="protein sequence ID" value="KAI7991073.1"/>
    <property type="molecule type" value="Genomic_DNA"/>
</dbReference>
<gene>
    <name evidence="1" type="ORF">LOK49_LG12G00352</name>
</gene>
<keyword evidence="2" id="KW-1185">Reference proteome</keyword>
<accession>A0ACC0FS08</accession>